<feature type="compositionally biased region" description="Basic and acidic residues" evidence="2">
    <location>
        <begin position="356"/>
        <end position="368"/>
    </location>
</feature>
<comment type="caution">
    <text evidence="3">The sequence shown here is derived from an EMBL/GenBank/DDBJ whole genome shotgun (WGS) entry which is preliminary data.</text>
</comment>
<dbReference type="UniPathway" id="UPA00143"/>
<feature type="region of interest" description="Disordered" evidence="2">
    <location>
        <begin position="1"/>
        <end position="30"/>
    </location>
</feature>
<accession>A0A0G2F108</accession>
<dbReference type="EMBL" id="LCWF01000018">
    <property type="protein sequence ID" value="KKY27976.1"/>
    <property type="molecule type" value="Genomic_DNA"/>
</dbReference>
<keyword evidence="4" id="KW-1185">Reference proteome</keyword>
<feature type="compositionally biased region" description="Low complexity" evidence="2">
    <location>
        <begin position="597"/>
        <end position="620"/>
    </location>
</feature>
<proteinExistence type="predicted"/>
<dbReference type="GO" id="GO:0016567">
    <property type="term" value="P:protein ubiquitination"/>
    <property type="evidence" value="ECO:0007669"/>
    <property type="project" value="UniProtKB-UniPathway"/>
</dbReference>
<evidence type="ECO:0000313" key="4">
    <source>
        <dbReference type="Proteomes" id="UP000053317"/>
    </source>
</evidence>
<reference evidence="3 4" key="1">
    <citation type="submission" date="2015-05" db="EMBL/GenBank/DDBJ databases">
        <title>Distinctive expansion of gene families associated with plant cell wall degradation and secondary metabolism in the genomes of grapevine trunk pathogens.</title>
        <authorList>
            <person name="Lawrence D.P."/>
            <person name="Travadon R."/>
            <person name="Rolshausen P.E."/>
            <person name="Baumgartner K."/>
        </authorList>
    </citation>
    <scope>NUCLEOTIDE SEQUENCE [LARGE SCALE GENOMIC DNA]</scope>
    <source>
        <strain evidence="3">UCRPC4</strain>
    </source>
</reference>
<feature type="compositionally biased region" description="Polar residues" evidence="2">
    <location>
        <begin position="500"/>
        <end position="516"/>
    </location>
</feature>
<dbReference type="Proteomes" id="UP000053317">
    <property type="component" value="Unassembled WGS sequence"/>
</dbReference>
<feature type="compositionally biased region" description="Basic and acidic residues" evidence="2">
    <location>
        <begin position="555"/>
        <end position="565"/>
    </location>
</feature>
<protein>
    <submittedName>
        <fullName evidence="3">Uncharacterized protein</fullName>
    </submittedName>
</protein>
<feature type="compositionally biased region" description="Acidic residues" evidence="2">
    <location>
        <begin position="421"/>
        <end position="430"/>
    </location>
</feature>
<feature type="compositionally biased region" description="Basic and acidic residues" evidence="2">
    <location>
        <begin position="400"/>
        <end position="420"/>
    </location>
</feature>
<feature type="region of interest" description="Disordered" evidence="2">
    <location>
        <begin position="154"/>
        <end position="202"/>
    </location>
</feature>
<feature type="region of interest" description="Disordered" evidence="2">
    <location>
        <begin position="324"/>
        <end position="627"/>
    </location>
</feature>
<feature type="compositionally biased region" description="Low complexity" evidence="2">
    <location>
        <begin position="517"/>
        <end position="528"/>
    </location>
</feature>
<keyword evidence="1" id="KW-0175">Coiled coil</keyword>
<evidence type="ECO:0000256" key="2">
    <source>
        <dbReference type="SAM" id="MobiDB-lite"/>
    </source>
</evidence>
<dbReference type="AlphaFoldDB" id="A0A0G2F108"/>
<reference evidence="3 4" key="2">
    <citation type="submission" date="2015-05" db="EMBL/GenBank/DDBJ databases">
        <authorList>
            <person name="Morales-Cruz A."/>
            <person name="Amrine K.C."/>
            <person name="Cantu D."/>
        </authorList>
    </citation>
    <scope>NUCLEOTIDE SEQUENCE [LARGE SCALE GENOMIC DNA]</scope>
    <source>
        <strain evidence="3">UCRPC4</strain>
    </source>
</reference>
<feature type="compositionally biased region" description="Basic and acidic residues" evidence="2">
    <location>
        <begin position="578"/>
        <end position="593"/>
    </location>
</feature>
<name>A0A0G2F108_PHACM</name>
<feature type="compositionally biased region" description="Polar residues" evidence="2">
    <location>
        <begin position="19"/>
        <end position="30"/>
    </location>
</feature>
<feature type="compositionally biased region" description="Polar residues" evidence="2">
    <location>
        <begin position="156"/>
        <end position="201"/>
    </location>
</feature>
<evidence type="ECO:0000313" key="3">
    <source>
        <dbReference type="EMBL" id="KKY27976.1"/>
    </source>
</evidence>
<organism evidence="3 4">
    <name type="scientific">Phaeomoniella chlamydospora</name>
    <name type="common">Phaeoacremonium chlamydosporum</name>
    <dbReference type="NCBI Taxonomy" id="158046"/>
    <lineage>
        <taxon>Eukaryota</taxon>
        <taxon>Fungi</taxon>
        <taxon>Dikarya</taxon>
        <taxon>Ascomycota</taxon>
        <taxon>Pezizomycotina</taxon>
        <taxon>Eurotiomycetes</taxon>
        <taxon>Chaetothyriomycetidae</taxon>
        <taxon>Phaeomoniellales</taxon>
        <taxon>Phaeomoniellaceae</taxon>
        <taxon>Phaeomoniella</taxon>
    </lineage>
</organism>
<sequence length="688" mass="76541">MATLQVPHEGLSLLRKSDMNSQPNAPTRSPQVMRLSLEPQDSKSLLQALQDKEKVRVRFGKNQSLNFGDKLIQLYARPETCRSELYLANADNQDGIYFTGQLSHKLETQEAQKVVDNADLALAKLKKTMKEMSEAKASNESRIVDRPTLGHKRILSNGSSHLSPLPTQRLMNNRPMSPNSSALGGFSGSSTPRQGPTSFSLGGTILSEEDQLKLAAIKVPLIHMLAVEGQTVKELCKKIHCPKDLCKRLLQKYAEEVRTEPGKFELRDKMYKDLDVWKFSYPSQSIRQKVIERAITAFDRMRVTRKDEAWQILLPKEDRGKGVVLSRTNLQGTPRTLPPKTTDSDSEAKSSSASERGQHKVEPKKEGSKSNTQRPVDAKATATQSDEQRVKAKNKTSTTKVKEAPKKAARPENTKFKSSEFVEDSDDDSIVVEKPPKKTKTEVNPTKNAVKPSVKAPAAIATQKDRPQQTLPQPGRKELSLSPRPNRPRTDSSPRKRSPLASSPPTNATDNDSMNGTSTSSAITSPPSSQNPVQKPAPQPIATKADRPQANGMKRKADNQEEQREPKRHQPSQTLAPERGRAQDRSIQRERIQTQENNNSALVSSASSASNGSITSGSASPPDHEQLEQKAREFKAKYAKYHDLHHRVTKAGMKASLDDRQKLNRMHNRIKDLKQEIWKLHGQGVVAR</sequence>
<evidence type="ECO:0000256" key="1">
    <source>
        <dbReference type="SAM" id="Coils"/>
    </source>
</evidence>
<gene>
    <name evidence="3" type="ORF">UCRPC4_g00711</name>
</gene>
<dbReference type="OrthoDB" id="2587563at2759"/>
<feature type="coiled-coil region" evidence="1">
    <location>
        <begin position="115"/>
        <end position="142"/>
    </location>
</feature>